<dbReference type="InterPro" id="IPR008974">
    <property type="entry name" value="TRAF-like"/>
</dbReference>
<protein>
    <recommendedName>
        <fullName evidence="7">BTB domain-containing protein</fullName>
    </recommendedName>
</protein>
<dbReference type="Gene3D" id="2.60.210.10">
    <property type="entry name" value="Apoptosis, Tumor Necrosis Factor Receptor Associated Protein 2, Chain A"/>
    <property type="match status" value="1"/>
</dbReference>
<dbReference type="InterPro" id="IPR011333">
    <property type="entry name" value="SKP1/BTB/POZ_sf"/>
</dbReference>
<dbReference type="AlphaFoldDB" id="A0AAV5DZL4"/>
<reference evidence="5" key="2">
    <citation type="submission" date="2021-12" db="EMBL/GenBank/DDBJ databases">
        <title>Resequencing data analysis of finger millet.</title>
        <authorList>
            <person name="Hatakeyama M."/>
            <person name="Aluri S."/>
            <person name="Balachadran M.T."/>
            <person name="Sivarajan S.R."/>
            <person name="Poveda L."/>
            <person name="Shimizu-Inatsugi R."/>
            <person name="Schlapbach R."/>
            <person name="Sreeman S.M."/>
            <person name="Shimizu K.K."/>
        </authorList>
    </citation>
    <scope>NUCLEOTIDE SEQUENCE</scope>
</reference>
<dbReference type="Pfam" id="PF24570">
    <property type="entry name" value="BACK_BPM_SPOP"/>
    <property type="match status" value="1"/>
</dbReference>
<dbReference type="PROSITE" id="PS50144">
    <property type="entry name" value="MATH"/>
    <property type="match status" value="1"/>
</dbReference>
<reference evidence="5" key="1">
    <citation type="journal article" date="2018" name="DNA Res.">
        <title>Multiple hybrid de novo genome assembly of finger millet, an orphan allotetraploid crop.</title>
        <authorList>
            <person name="Hatakeyama M."/>
            <person name="Aluri S."/>
            <person name="Balachadran M.T."/>
            <person name="Sivarajan S.R."/>
            <person name="Patrignani A."/>
            <person name="Gruter S."/>
            <person name="Poveda L."/>
            <person name="Shimizu-Inatsugi R."/>
            <person name="Baeten J."/>
            <person name="Francoijs K.J."/>
            <person name="Nataraja K.N."/>
            <person name="Reddy Y.A.N."/>
            <person name="Phadnis S."/>
            <person name="Ravikumar R.L."/>
            <person name="Schlapbach R."/>
            <person name="Sreeman S.M."/>
            <person name="Shimizu K.K."/>
        </authorList>
    </citation>
    <scope>NUCLEOTIDE SEQUENCE</scope>
</reference>
<feature type="domain" description="MATH" evidence="4">
    <location>
        <begin position="4"/>
        <end position="143"/>
    </location>
</feature>
<feature type="domain" description="BTB" evidence="3">
    <location>
        <begin position="160"/>
        <end position="227"/>
    </location>
</feature>
<dbReference type="GO" id="GO:0016567">
    <property type="term" value="P:protein ubiquitination"/>
    <property type="evidence" value="ECO:0007669"/>
    <property type="project" value="InterPro"/>
</dbReference>
<dbReference type="SUPFAM" id="SSF54695">
    <property type="entry name" value="POZ domain"/>
    <property type="match status" value="1"/>
</dbReference>
<evidence type="ECO:0000313" key="6">
    <source>
        <dbReference type="Proteomes" id="UP001054889"/>
    </source>
</evidence>
<dbReference type="Pfam" id="PF00651">
    <property type="entry name" value="BTB"/>
    <property type="match status" value="1"/>
</dbReference>
<dbReference type="SMART" id="SM00225">
    <property type="entry name" value="BTB"/>
    <property type="match status" value="1"/>
</dbReference>
<dbReference type="InterPro" id="IPR000210">
    <property type="entry name" value="BTB/POZ_dom"/>
</dbReference>
<evidence type="ECO:0000256" key="2">
    <source>
        <dbReference type="ARBA" id="ARBA00010846"/>
    </source>
</evidence>
<dbReference type="Proteomes" id="UP001054889">
    <property type="component" value="Unassembled WGS sequence"/>
</dbReference>
<dbReference type="SUPFAM" id="SSF49599">
    <property type="entry name" value="TRAF domain-like"/>
    <property type="match status" value="1"/>
</dbReference>
<evidence type="ECO:0000259" key="3">
    <source>
        <dbReference type="PROSITE" id="PS50097"/>
    </source>
</evidence>
<comment type="caution">
    <text evidence="5">The sequence shown here is derived from an EMBL/GenBank/DDBJ whole genome shotgun (WGS) entry which is preliminary data.</text>
</comment>
<evidence type="ECO:0000256" key="1">
    <source>
        <dbReference type="ARBA" id="ARBA00004906"/>
    </source>
</evidence>
<name>A0AAV5DZL4_ELECO</name>
<sequence length="329" mass="35148">MVGSSFVVFKLKNSETKNLGAGGSVTEDVTAGGHSWNIRCHPHWIADDDGAEYISLFLTLTSKAAGTGGIRAVYQAFFNLDGINGSSLSPSCSVHDYSPGDTWGWRKFAKRADLELDDGEAIIALVCGVVVVGDDGAVPPSDVGAHLGRLLDSAAGGTTSDVCFVVAGEAFPAHRAVLAARSPVFYAQLYGATAEATSPSIALRDIEPATSAAMLSFAYTDALPDDDELAVHGSIADLMQHLLAAADRFAMDRLKLVCARKLSDHISVDSFASTLACAETYNCPELKRKCMGFFGIERNFKMIAFTDRLMWLKHKFPSLEAELRDSIGI</sequence>
<dbReference type="PROSITE" id="PS50097">
    <property type="entry name" value="BTB"/>
    <property type="match status" value="1"/>
</dbReference>
<comment type="similarity">
    <text evidence="2">Belongs to the Tdpoz family.</text>
</comment>
<dbReference type="Gene3D" id="3.30.710.10">
    <property type="entry name" value="Potassium Channel Kv1.1, Chain A"/>
    <property type="match status" value="1"/>
</dbReference>
<dbReference type="PANTHER" id="PTHR26379:SF469">
    <property type="entry name" value="MAB1"/>
    <property type="match status" value="1"/>
</dbReference>
<proteinExistence type="inferred from homology"/>
<gene>
    <name evidence="5" type="primary">gb02617</name>
    <name evidence="5" type="ORF">PR202_gb02617</name>
</gene>
<evidence type="ECO:0000313" key="5">
    <source>
        <dbReference type="EMBL" id="GJN15681.1"/>
    </source>
</evidence>
<organism evidence="5 6">
    <name type="scientific">Eleusine coracana subsp. coracana</name>
    <dbReference type="NCBI Taxonomy" id="191504"/>
    <lineage>
        <taxon>Eukaryota</taxon>
        <taxon>Viridiplantae</taxon>
        <taxon>Streptophyta</taxon>
        <taxon>Embryophyta</taxon>
        <taxon>Tracheophyta</taxon>
        <taxon>Spermatophyta</taxon>
        <taxon>Magnoliopsida</taxon>
        <taxon>Liliopsida</taxon>
        <taxon>Poales</taxon>
        <taxon>Poaceae</taxon>
        <taxon>PACMAD clade</taxon>
        <taxon>Chloridoideae</taxon>
        <taxon>Cynodonteae</taxon>
        <taxon>Eleusininae</taxon>
        <taxon>Eleusine</taxon>
    </lineage>
</organism>
<dbReference type="EMBL" id="BQKI01000072">
    <property type="protein sequence ID" value="GJN15681.1"/>
    <property type="molecule type" value="Genomic_DNA"/>
</dbReference>
<comment type="pathway">
    <text evidence="1">Protein modification; protein ubiquitination.</text>
</comment>
<keyword evidence="6" id="KW-1185">Reference proteome</keyword>
<dbReference type="InterPro" id="IPR045005">
    <property type="entry name" value="BPM1-6"/>
</dbReference>
<dbReference type="CDD" id="cd00121">
    <property type="entry name" value="MATH"/>
    <property type="match status" value="1"/>
</dbReference>
<dbReference type="InterPro" id="IPR056423">
    <property type="entry name" value="BACK_BPM_SPOP"/>
</dbReference>
<dbReference type="PANTHER" id="PTHR26379">
    <property type="entry name" value="BTB/POZ AND MATH DOMAIN-CONTAINING PROTEIN 1"/>
    <property type="match status" value="1"/>
</dbReference>
<evidence type="ECO:0000259" key="4">
    <source>
        <dbReference type="PROSITE" id="PS50144"/>
    </source>
</evidence>
<evidence type="ECO:0008006" key="7">
    <source>
        <dbReference type="Google" id="ProtNLM"/>
    </source>
</evidence>
<dbReference type="InterPro" id="IPR002083">
    <property type="entry name" value="MATH/TRAF_dom"/>
</dbReference>
<accession>A0AAV5DZL4</accession>